<name>A0ACB8U1Q7_9APHY</name>
<dbReference type="EMBL" id="MU274914">
    <property type="protein sequence ID" value="KAI0088200.1"/>
    <property type="molecule type" value="Genomic_DNA"/>
</dbReference>
<gene>
    <name evidence="1" type="ORF">BDY19DRAFT_891590</name>
</gene>
<comment type="caution">
    <text evidence="1">The sequence shown here is derived from an EMBL/GenBank/DDBJ whole genome shotgun (WGS) entry which is preliminary data.</text>
</comment>
<protein>
    <submittedName>
        <fullName evidence="1">Uncharacterized protein</fullName>
    </submittedName>
</protein>
<dbReference type="Proteomes" id="UP001055072">
    <property type="component" value="Unassembled WGS sequence"/>
</dbReference>
<evidence type="ECO:0000313" key="2">
    <source>
        <dbReference type="Proteomes" id="UP001055072"/>
    </source>
</evidence>
<keyword evidence="2" id="KW-1185">Reference proteome</keyword>
<accession>A0ACB8U1Q7</accession>
<reference evidence="1" key="1">
    <citation type="journal article" date="2021" name="Environ. Microbiol.">
        <title>Gene family expansions and transcriptome signatures uncover fungal adaptations to wood decay.</title>
        <authorList>
            <person name="Hage H."/>
            <person name="Miyauchi S."/>
            <person name="Viragh M."/>
            <person name="Drula E."/>
            <person name="Min B."/>
            <person name="Chaduli D."/>
            <person name="Navarro D."/>
            <person name="Favel A."/>
            <person name="Norest M."/>
            <person name="Lesage-Meessen L."/>
            <person name="Balint B."/>
            <person name="Merenyi Z."/>
            <person name="de Eugenio L."/>
            <person name="Morin E."/>
            <person name="Martinez A.T."/>
            <person name="Baldrian P."/>
            <person name="Stursova M."/>
            <person name="Martinez M.J."/>
            <person name="Novotny C."/>
            <person name="Magnuson J.K."/>
            <person name="Spatafora J.W."/>
            <person name="Maurice S."/>
            <person name="Pangilinan J."/>
            <person name="Andreopoulos W."/>
            <person name="LaButti K."/>
            <person name="Hundley H."/>
            <person name="Na H."/>
            <person name="Kuo A."/>
            <person name="Barry K."/>
            <person name="Lipzen A."/>
            <person name="Henrissat B."/>
            <person name="Riley R."/>
            <person name="Ahrendt S."/>
            <person name="Nagy L.G."/>
            <person name="Grigoriev I.V."/>
            <person name="Martin F."/>
            <person name="Rosso M.N."/>
        </authorList>
    </citation>
    <scope>NUCLEOTIDE SEQUENCE</scope>
    <source>
        <strain evidence="1">CBS 384.51</strain>
    </source>
</reference>
<proteinExistence type="predicted"/>
<organism evidence="1 2">
    <name type="scientific">Irpex rosettiformis</name>
    <dbReference type="NCBI Taxonomy" id="378272"/>
    <lineage>
        <taxon>Eukaryota</taxon>
        <taxon>Fungi</taxon>
        <taxon>Dikarya</taxon>
        <taxon>Basidiomycota</taxon>
        <taxon>Agaricomycotina</taxon>
        <taxon>Agaricomycetes</taxon>
        <taxon>Polyporales</taxon>
        <taxon>Irpicaceae</taxon>
        <taxon>Irpex</taxon>
    </lineage>
</organism>
<sequence length="186" mass="20893">MVCVVVAWLGDDYPPYLPIDLGDPVALVLEDSRHYALTSPDADAEWESVYPGRGLGFVRLGPKKRFFSLSLYHQMHCLDSLRRTILGKSHHHGKREGDISGTGGPSFSKRNVEHSAHCLNYLRQTALCAADMTLEPEIVEGSQEVGEGLGAAHVCRDWSKVHEFVKRNWEEWEEWQNINGSAHNVV</sequence>
<evidence type="ECO:0000313" key="1">
    <source>
        <dbReference type="EMBL" id="KAI0088200.1"/>
    </source>
</evidence>